<proteinExistence type="predicted"/>
<feature type="region of interest" description="Disordered" evidence="1">
    <location>
        <begin position="287"/>
        <end position="308"/>
    </location>
</feature>
<feature type="domain" description="WSC" evidence="4">
    <location>
        <begin position="26"/>
        <end position="113"/>
    </location>
</feature>
<dbReference type="SMART" id="SM00321">
    <property type="entry name" value="WSC"/>
    <property type="match status" value="1"/>
</dbReference>
<evidence type="ECO:0000313" key="6">
    <source>
        <dbReference type="Proteomes" id="UP001285354"/>
    </source>
</evidence>
<feature type="chain" id="PRO_5042214926" description="WSC domain-containing protein" evidence="3">
    <location>
        <begin position="28"/>
        <end position="388"/>
    </location>
</feature>
<protein>
    <recommendedName>
        <fullName evidence="4">WSC domain-containing protein</fullName>
    </recommendedName>
</protein>
<name>A0AAD9WHI1_9HELO</name>
<feature type="signal peptide" evidence="3">
    <location>
        <begin position="1"/>
        <end position="27"/>
    </location>
</feature>
<keyword evidence="2" id="KW-1133">Transmembrane helix</keyword>
<dbReference type="Proteomes" id="UP001285354">
    <property type="component" value="Unassembled WGS sequence"/>
</dbReference>
<dbReference type="EMBL" id="JAUBYV010000001">
    <property type="protein sequence ID" value="KAK2629554.1"/>
    <property type="molecule type" value="Genomic_DNA"/>
</dbReference>
<evidence type="ECO:0000256" key="2">
    <source>
        <dbReference type="SAM" id="Phobius"/>
    </source>
</evidence>
<reference evidence="5" key="1">
    <citation type="submission" date="2023-06" db="EMBL/GenBank/DDBJ databases">
        <title>Draft genome of Marssonina rosae.</title>
        <authorList>
            <person name="Cheng Q."/>
        </authorList>
    </citation>
    <scope>NUCLEOTIDE SEQUENCE</scope>
    <source>
        <strain evidence="5">R4</strain>
    </source>
</reference>
<feature type="compositionally biased region" description="Low complexity" evidence="1">
    <location>
        <begin position="123"/>
        <end position="208"/>
    </location>
</feature>
<dbReference type="PANTHER" id="PTHR16861:SF4">
    <property type="entry name" value="SH3 DOMAIN PROTEIN (AFU_ORTHOLOGUE AFUA_1G13610)"/>
    <property type="match status" value="1"/>
</dbReference>
<comment type="caution">
    <text evidence="5">The sequence shown here is derived from an EMBL/GenBank/DDBJ whole genome shotgun (WGS) entry which is preliminary data.</text>
</comment>
<keyword evidence="6" id="KW-1185">Reference proteome</keyword>
<keyword evidence="2" id="KW-0812">Transmembrane</keyword>
<feature type="region of interest" description="Disordered" evidence="1">
    <location>
        <begin position="117"/>
        <end position="210"/>
    </location>
</feature>
<feature type="region of interest" description="Disordered" evidence="1">
    <location>
        <begin position="222"/>
        <end position="244"/>
    </location>
</feature>
<keyword evidence="2" id="KW-0472">Membrane</keyword>
<evidence type="ECO:0000313" key="5">
    <source>
        <dbReference type="EMBL" id="KAK2629554.1"/>
    </source>
</evidence>
<keyword evidence="3" id="KW-0732">Signal</keyword>
<sequence length="388" mass="40554">MISSMARSARLAYSTIVLLTLCSQTQADAQYCSSFNTAETPRNASIYQSNSLCTEYCEGGVGRAYAYAIVSYQECYCSDYAPSTTTTGCDTKCPGWQAELCGGTNLYGYLELISNPSGTRGPSSASSTQQVTVTPPPSVVTVTATPTETTPSTSSSTSSSSTPKSPSSSPTTTTTSSSSSSSSSSASSSSTTTSSSQSSTWTPVPSTSLDTAIPGVTRTIIAIPTAPPGSPATTPAAKSKSGGLGTGGAVGLTIGLVAMAAAIVAGVFFWLRKRRQDRKLASEELGRKGSVSGFGGAPLPSRTMSENSRYVLGTDGRRVVENWEPGEVEEIRRSRLMPVDQRLDPFSAVYKRGDNKSTESINTIRDDHDYSRRVASGPAKILRATNPD</sequence>
<organism evidence="5 6">
    <name type="scientific">Diplocarpon rosae</name>
    <dbReference type="NCBI Taxonomy" id="946125"/>
    <lineage>
        <taxon>Eukaryota</taxon>
        <taxon>Fungi</taxon>
        <taxon>Dikarya</taxon>
        <taxon>Ascomycota</taxon>
        <taxon>Pezizomycotina</taxon>
        <taxon>Leotiomycetes</taxon>
        <taxon>Helotiales</taxon>
        <taxon>Drepanopezizaceae</taxon>
        <taxon>Diplocarpon</taxon>
    </lineage>
</organism>
<accession>A0AAD9WHI1</accession>
<dbReference type="AlphaFoldDB" id="A0AAD9WHI1"/>
<dbReference type="PROSITE" id="PS51212">
    <property type="entry name" value="WSC"/>
    <property type="match status" value="1"/>
</dbReference>
<evidence type="ECO:0000256" key="3">
    <source>
        <dbReference type="SAM" id="SignalP"/>
    </source>
</evidence>
<evidence type="ECO:0000259" key="4">
    <source>
        <dbReference type="PROSITE" id="PS51212"/>
    </source>
</evidence>
<evidence type="ECO:0000256" key="1">
    <source>
        <dbReference type="SAM" id="MobiDB-lite"/>
    </source>
</evidence>
<gene>
    <name evidence="5" type="ORF">QTJ16_000374</name>
</gene>
<feature type="transmembrane region" description="Helical" evidence="2">
    <location>
        <begin position="249"/>
        <end position="271"/>
    </location>
</feature>
<dbReference type="InterPro" id="IPR002889">
    <property type="entry name" value="WSC_carb-bd"/>
</dbReference>
<dbReference type="PANTHER" id="PTHR16861">
    <property type="entry name" value="GLYCOPROTEIN 38"/>
    <property type="match status" value="1"/>
</dbReference>